<gene>
    <name evidence="1" type="ORF">PGT21_026847</name>
    <name evidence="2" type="ORF">PGTUg99_005022</name>
</gene>
<dbReference type="EMBL" id="VDEP01000339">
    <property type="protein sequence ID" value="KAA1100635.1"/>
    <property type="molecule type" value="Genomic_DNA"/>
</dbReference>
<evidence type="ECO:0000313" key="3">
    <source>
        <dbReference type="Proteomes" id="UP000324748"/>
    </source>
</evidence>
<name>A0A5B0PGB8_PUCGR</name>
<organism evidence="2 4">
    <name type="scientific">Puccinia graminis f. sp. tritici</name>
    <dbReference type="NCBI Taxonomy" id="56615"/>
    <lineage>
        <taxon>Eukaryota</taxon>
        <taxon>Fungi</taxon>
        <taxon>Dikarya</taxon>
        <taxon>Basidiomycota</taxon>
        <taxon>Pucciniomycotina</taxon>
        <taxon>Pucciniomycetes</taxon>
        <taxon>Pucciniales</taxon>
        <taxon>Pucciniaceae</taxon>
        <taxon>Puccinia</taxon>
    </lineage>
</organism>
<reference evidence="3 4" key="1">
    <citation type="submission" date="2019-05" db="EMBL/GenBank/DDBJ databases">
        <title>Emergence of the Ug99 lineage of the wheat stem rust pathogen through somatic hybridization.</title>
        <authorList>
            <person name="Li F."/>
            <person name="Upadhyaya N.M."/>
            <person name="Sperschneider J."/>
            <person name="Matny O."/>
            <person name="Nguyen-Phuc H."/>
            <person name="Mago R."/>
            <person name="Raley C."/>
            <person name="Miller M.E."/>
            <person name="Silverstein K.A.T."/>
            <person name="Henningsen E."/>
            <person name="Hirsch C.D."/>
            <person name="Visser B."/>
            <person name="Pretorius Z.A."/>
            <person name="Steffenson B.J."/>
            <person name="Schwessinger B."/>
            <person name="Dodds P.N."/>
            <person name="Figueroa M."/>
        </authorList>
    </citation>
    <scope>NUCLEOTIDE SEQUENCE [LARGE SCALE GENOMIC DNA]</scope>
    <source>
        <strain evidence="1">21-0</strain>
        <strain evidence="2 4">Ug99</strain>
    </source>
</reference>
<evidence type="ECO:0000313" key="2">
    <source>
        <dbReference type="EMBL" id="KAA1100635.1"/>
    </source>
</evidence>
<dbReference type="Proteomes" id="UP000325313">
    <property type="component" value="Unassembled WGS sequence"/>
</dbReference>
<evidence type="ECO:0000313" key="1">
    <source>
        <dbReference type="EMBL" id="KAA1079894.1"/>
    </source>
</evidence>
<dbReference type="Proteomes" id="UP000324748">
    <property type="component" value="Unassembled WGS sequence"/>
</dbReference>
<dbReference type="AlphaFoldDB" id="A0A5B0PGB8"/>
<sequence>MKMFIRTTTLVFPPFESETLFTSLLSADRAPVLIDLVSTRPTLEPTVKPILAEY</sequence>
<keyword evidence="3" id="KW-1185">Reference proteome</keyword>
<protein>
    <submittedName>
        <fullName evidence="2">Uncharacterized protein</fullName>
    </submittedName>
</protein>
<dbReference type="EMBL" id="VSWC01000132">
    <property type="protein sequence ID" value="KAA1079894.1"/>
    <property type="molecule type" value="Genomic_DNA"/>
</dbReference>
<comment type="caution">
    <text evidence="2">The sequence shown here is derived from an EMBL/GenBank/DDBJ whole genome shotgun (WGS) entry which is preliminary data.</text>
</comment>
<accession>A0A5B0PGB8</accession>
<proteinExistence type="predicted"/>
<evidence type="ECO:0000313" key="4">
    <source>
        <dbReference type="Proteomes" id="UP000325313"/>
    </source>
</evidence>